<feature type="compositionally biased region" description="Low complexity" evidence="1">
    <location>
        <begin position="653"/>
        <end position="668"/>
    </location>
</feature>
<dbReference type="RefSeq" id="XP_066660584.1">
    <property type="nucleotide sequence ID" value="XM_066819699.1"/>
</dbReference>
<proteinExistence type="predicted"/>
<gene>
    <name evidence="2" type="ORF">PG997_015385</name>
</gene>
<dbReference type="Gene3D" id="1.25.40.20">
    <property type="entry name" value="Ankyrin repeat-containing domain"/>
    <property type="match status" value="1"/>
</dbReference>
<name>A0ABR1UQG2_9PEZI</name>
<dbReference type="Proteomes" id="UP001433268">
    <property type="component" value="Unassembled WGS sequence"/>
</dbReference>
<evidence type="ECO:0000313" key="2">
    <source>
        <dbReference type="EMBL" id="KAK8061164.1"/>
    </source>
</evidence>
<sequence length="1010" mass="112279">MADAFGLAASVAGLISLGLQVTGGIASYLDALESRHEELASVKRQNDALTASLDLIKAASSRAQTHHGHAITTSIQLCEAELRAAEVLLAALANLQLVAQRLHNANQVLQLTVNGLTLEMAGSGVEKLTMIESGSPAIIPLLGICDRVVTTDQLQENSRVTQGMFERSHDSLQLTLRFQSEKIERMEKLLENLQPPGVLTSQSVGTMAHKVAGKPAALKELCDTICDVPEKQPYQPPRSVPFPDQGRRMTSATERICICPLSPRSHRLTTHRTVQLGHFHLSEEQETRGHWPSCPLSRIQPTRKNHRTVGFKYAGLGRILSSIVGASFTFTSGAGSFSIGANLTYYPTVDVKSDPSFCIMRLIEDFPYHAKVNETGALFMNACIKRLDRLFNEKKAYSTAVSDRNKSLMHLATKTVGSLNDYGDSPFGRGFPQLIETLLQYGVPAISYDEQGSSPLLQFYTKEPTELIKEVIKLLVLANQEGDSAALKPSAVYFTGNVIHNDINEVARILDRFPGSLLETDVYMQSPLHLAAAKPEILSLLAQVADIDTLEEVNITGTSALEVAMIRSGDRCIHGTGNKRCRRCGCTECVEILLKAGCCVRMHALDEYDAGLNLQEVMEPASELARRLYVYEMQEVRRRYLLHTDHSDSDSENSTIDGSSCSSSNDSTHGNNDEAEEQWGWVYQEICDIPKAELFYRYGFRPDPSIFFNLRLRLKRSRYGYDVSMTYICWLMEHGADLFSKPSTGPPPCDNDAESGLFGAHYAFFIAGGRIRNLTHTTDDTELDELLAFNKPSTTVVCHNLIDSCICHCSTGGCSPFLWMMKALVPQSWRWAEEHYPVIIKDQMEFYYSTCGTELTVLTHGAAIRYATFQALGLAHTCCNPETLVDGISSPHLIGSPWVDPDDVAIVNVEQASLLKLHEALVAEFTEMAHEYLKADSFPKFWGKSWLGRIQGELYKLNGCNLRDAERRGAEDIGVRWCEPPITEETKARNPYSRWSPEWYFFELDLICPD</sequence>
<evidence type="ECO:0000313" key="3">
    <source>
        <dbReference type="Proteomes" id="UP001433268"/>
    </source>
</evidence>
<dbReference type="GeneID" id="92052759"/>
<evidence type="ECO:0000256" key="1">
    <source>
        <dbReference type="SAM" id="MobiDB-lite"/>
    </source>
</evidence>
<accession>A0ABR1UQG2</accession>
<organism evidence="2 3">
    <name type="scientific">Apiospora hydei</name>
    <dbReference type="NCBI Taxonomy" id="1337664"/>
    <lineage>
        <taxon>Eukaryota</taxon>
        <taxon>Fungi</taxon>
        <taxon>Dikarya</taxon>
        <taxon>Ascomycota</taxon>
        <taxon>Pezizomycotina</taxon>
        <taxon>Sordariomycetes</taxon>
        <taxon>Xylariomycetidae</taxon>
        <taxon>Amphisphaeriales</taxon>
        <taxon>Apiosporaceae</taxon>
        <taxon>Apiospora</taxon>
    </lineage>
</organism>
<protein>
    <recommendedName>
        <fullName evidence="4">Fungal N-terminal domain-containing protein</fullName>
    </recommendedName>
</protein>
<dbReference type="InterPro" id="IPR036770">
    <property type="entry name" value="Ankyrin_rpt-contain_sf"/>
</dbReference>
<dbReference type="EMBL" id="JAQQWN010000011">
    <property type="protein sequence ID" value="KAK8061164.1"/>
    <property type="molecule type" value="Genomic_DNA"/>
</dbReference>
<reference evidence="2 3" key="1">
    <citation type="submission" date="2023-01" db="EMBL/GenBank/DDBJ databases">
        <title>Analysis of 21 Apiospora genomes using comparative genomics revels a genus with tremendous synthesis potential of carbohydrate active enzymes and secondary metabolites.</title>
        <authorList>
            <person name="Sorensen T."/>
        </authorList>
    </citation>
    <scope>NUCLEOTIDE SEQUENCE [LARGE SCALE GENOMIC DNA]</scope>
    <source>
        <strain evidence="2 3">CBS 114990</strain>
    </source>
</reference>
<evidence type="ECO:0008006" key="4">
    <source>
        <dbReference type="Google" id="ProtNLM"/>
    </source>
</evidence>
<feature type="region of interest" description="Disordered" evidence="1">
    <location>
        <begin position="646"/>
        <end position="673"/>
    </location>
</feature>
<keyword evidence="3" id="KW-1185">Reference proteome</keyword>
<comment type="caution">
    <text evidence="2">The sequence shown here is derived from an EMBL/GenBank/DDBJ whole genome shotgun (WGS) entry which is preliminary data.</text>
</comment>
<dbReference type="SUPFAM" id="SSF48403">
    <property type="entry name" value="Ankyrin repeat"/>
    <property type="match status" value="1"/>
</dbReference>